<accession>A0A560LUC8</accession>
<organism evidence="1 2">
    <name type="scientific">Bradyrhizobium macuxiense</name>
    <dbReference type="NCBI Taxonomy" id="1755647"/>
    <lineage>
        <taxon>Bacteria</taxon>
        <taxon>Pseudomonadati</taxon>
        <taxon>Pseudomonadota</taxon>
        <taxon>Alphaproteobacteria</taxon>
        <taxon>Hyphomicrobiales</taxon>
        <taxon>Nitrobacteraceae</taxon>
        <taxon>Bradyrhizobium</taxon>
    </lineage>
</organism>
<evidence type="ECO:0000313" key="1">
    <source>
        <dbReference type="EMBL" id="TWB96850.1"/>
    </source>
</evidence>
<protein>
    <submittedName>
        <fullName evidence="1">Uncharacterized protein</fullName>
    </submittedName>
</protein>
<proteinExistence type="predicted"/>
<dbReference type="AlphaFoldDB" id="A0A560LUC8"/>
<gene>
    <name evidence="1" type="ORF">FBZ93_10796</name>
</gene>
<keyword evidence="2" id="KW-1185">Reference proteome</keyword>
<comment type="caution">
    <text evidence="1">The sequence shown here is derived from an EMBL/GenBank/DDBJ whole genome shotgun (WGS) entry which is preliminary data.</text>
</comment>
<sequence length="115" mass="12765">MVDDSQRIEPSHQAMQYFVVMIDYGRRGREAIVDPELTRREVVSRIASGEYTNVSFIHEIAGCSVEDVTDDILSEAALPEIPLTGAELQANTLDHVRDLRKQSLSDGAHVVIAKT</sequence>
<dbReference type="EMBL" id="VITY01000007">
    <property type="protein sequence ID" value="TWB96850.1"/>
    <property type="molecule type" value="Genomic_DNA"/>
</dbReference>
<evidence type="ECO:0000313" key="2">
    <source>
        <dbReference type="Proteomes" id="UP000321304"/>
    </source>
</evidence>
<name>A0A560LUC8_9BRAD</name>
<reference evidence="1 2" key="1">
    <citation type="submission" date="2019-06" db="EMBL/GenBank/DDBJ databases">
        <title>Genomic Encyclopedia of Type Strains, Phase IV (KMG-V): Genome sequencing to study the core and pangenomes of soil and plant-associated prokaryotes.</title>
        <authorList>
            <person name="Whitman W."/>
        </authorList>
    </citation>
    <scope>NUCLEOTIDE SEQUENCE [LARGE SCALE GENOMIC DNA]</scope>
    <source>
        <strain evidence="1 2">BR 10355</strain>
    </source>
</reference>
<dbReference type="Proteomes" id="UP000321304">
    <property type="component" value="Unassembled WGS sequence"/>
</dbReference>